<feature type="domain" description="Acyltransferase 3" evidence="2">
    <location>
        <begin position="17"/>
        <end position="181"/>
    </location>
</feature>
<dbReference type="InterPro" id="IPR002656">
    <property type="entry name" value="Acyl_transf_3_dom"/>
</dbReference>
<sequence length="509" mass="58499">MISKGNKSENIRCEFTDWLRSVACILVLSVHCMVAVQRILILNELDKEISYNYLLILLHHGMPVFFYASGRASYYSTGNYNSSESIFGYINKKVMRLIVPTIIGYLTVVAGAAYIGSEWRPCAPKRPYYSLFDFYLKFFSEFKCSGFEWLWTLPMVFILTIVNRPITLLLRNICENNRNGRGNINANNISLSVLFLFGLLFSFHILFSFPFKYVLLPILLCYLFMIVIVKYISKKVHSINNSLITSFVAYIPLYLTSCYIGLKLDYIIDIIVNNNNYNSNLGIIINGIKLVDEEQPLRLLLAMVFYNIFYLAGFLDNLLDVDKENSRNSVLNNIVPIKIVLLISMNALSFPSNKSLVSYIWAYPYYSGGITTCIFIIGTWVWLELFRIAGTCVFANTEIPKKIQRHFSQSGIVIYITHAVWLEFVIKYILIYFLDPQSPFSLYDGKSISVFNYVFPGFGMLSSWLFLMVSTLILSLLTYAFIIKFKIIGLFFGVSLIESNKLIKKKKIS</sequence>
<dbReference type="EMBL" id="JAWDEY010000002">
    <property type="protein sequence ID" value="KAK6590908.1"/>
    <property type="molecule type" value="Genomic_DNA"/>
</dbReference>
<keyword evidence="1" id="KW-0472">Membrane</keyword>
<organism evidence="3 4">
    <name type="scientific">Cryptosporidium xiaoi</name>
    <dbReference type="NCBI Taxonomy" id="659607"/>
    <lineage>
        <taxon>Eukaryota</taxon>
        <taxon>Sar</taxon>
        <taxon>Alveolata</taxon>
        <taxon>Apicomplexa</taxon>
        <taxon>Conoidasida</taxon>
        <taxon>Coccidia</taxon>
        <taxon>Eucoccidiorida</taxon>
        <taxon>Eimeriorina</taxon>
        <taxon>Cryptosporidiidae</taxon>
        <taxon>Cryptosporidium</taxon>
    </lineage>
</organism>
<comment type="caution">
    <text evidence="3">The sequence shown here is derived from an EMBL/GenBank/DDBJ whole genome shotgun (WGS) entry which is preliminary data.</text>
</comment>
<evidence type="ECO:0000313" key="4">
    <source>
        <dbReference type="Proteomes" id="UP001311799"/>
    </source>
</evidence>
<dbReference type="InterPro" id="IPR050623">
    <property type="entry name" value="Glucan_succinyl_AcylTrfase"/>
</dbReference>
<reference evidence="3 4" key="1">
    <citation type="submission" date="2023-10" db="EMBL/GenBank/DDBJ databases">
        <title>Comparative genomics analysis reveals potential genetic determinants of host preference in Cryptosporidium xiaoi.</title>
        <authorList>
            <person name="Xiao L."/>
            <person name="Li J."/>
        </authorList>
    </citation>
    <scope>NUCLEOTIDE SEQUENCE [LARGE SCALE GENOMIC DNA]</scope>
    <source>
        <strain evidence="3 4">52996</strain>
    </source>
</reference>
<gene>
    <name evidence="3" type="ORF">RS030_111857</name>
</gene>
<dbReference type="GO" id="GO:0016747">
    <property type="term" value="F:acyltransferase activity, transferring groups other than amino-acyl groups"/>
    <property type="evidence" value="ECO:0007669"/>
    <property type="project" value="InterPro"/>
</dbReference>
<dbReference type="PANTHER" id="PTHR36927:SF1">
    <property type="entry name" value="MDO-LIKE PROTEIN"/>
    <property type="match status" value="1"/>
</dbReference>
<dbReference type="Proteomes" id="UP001311799">
    <property type="component" value="Unassembled WGS sequence"/>
</dbReference>
<feature type="transmembrane region" description="Helical" evidence="1">
    <location>
        <begin position="363"/>
        <end position="383"/>
    </location>
</feature>
<keyword evidence="1" id="KW-1133">Transmembrane helix</keyword>
<evidence type="ECO:0000259" key="2">
    <source>
        <dbReference type="Pfam" id="PF01757"/>
    </source>
</evidence>
<dbReference type="AlphaFoldDB" id="A0AAV9Y2F9"/>
<feature type="transmembrane region" description="Helical" evidence="1">
    <location>
        <begin position="189"/>
        <end position="207"/>
    </location>
</feature>
<keyword evidence="1" id="KW-0812">Transmembrane</keyword>
<keyword evidence="4" id="KW-1185">Reference proteome</keyword>
<feature type="transmembrane region" description="Helical" evidence="1">
    <location>
        <begin position="299"/>
        <end position="318"/>
    </location>
</feature>
<feature type="transmembrane region" description="Helical" evidence="1">
    <location>
        <begin position="149"/>
        <end position="169"/>
    </location>
</feature>
<feature type="transmembrane region" description="Helical" evidence="1">
    <location>
        <begin position="53"/>
        <end position="74"/>
    </location>
</feature>
<feature type="transmembrane region" description="Helical" evidence="1">
    <location>
        <begin position="21"/>
        <end position="41"/>
    </location>
</feature>
<feature type="transmembrane region" description="Helical" evidence="1">
    <location>
        <begin position="464"/>
        <end position="497"/>
    </location>
</feature>
<feature type="transmembrane region" description="Helical" evidence="1">
    <location>
        <begin position="244"/>
        <end position="262"/>
    </location>
</feature>
<proteinExistence type="predicted"/>
<accession>A0AAV9Y2F9</accession>
<feature type="transmembrane region" description="Helical" evidence="1">
    <location>
        <begin position="94"/>
        <end position="115"/>
    </location>
</feature>
<feature type="transmembrane region" description="Helical" evidence="1">
    <location>
        <begin position="330"/>
        <end position="351"/>
    </location>
</feature>
<dbReference type="PANTHER" id="PTHR36927">
    <property type="entry name" value="BLR4337 PROTEIN"/>
    <property type="match status" value="1"/>
</dbReference>
<feature type="transmembrane region" description="Helical" evidence="1">
    <location>
        <begin position="213"/>
        <end position="232"/>
    </location>
</feature>
<feature type="transmembrane region" description="Helical" evidence="1">
    <location>
        <begin position="412"/>
        <end position="434"/>
    </location>
</feature>
<name>A0AAV9Y2F9_9CRYT</name>
<evidence type="ECO:0000256" key="1">
    <source>
        <dbReference type="SAM" id="Phobius"/>
    </source>
</evidence>
<dbReference type="Pfam" id="PF01757">
    <property type="entry name" value="Acyl_transf_3"/>
    <property type="match status" value="1"/>
</dbReference>
<protein>
    <recommendedName>
        <fullName evidence="2">Acyltransferase 3 domain-containing protein</fullName>
    </recommendedName>
</protein>
<evidence type="ECO:0000313" key="3">
    <source>
        <dbReference type="EMBL" id="KAK6590908.1"/>
    </source>
</evidence>